<accession>A0AAF0QG18</accession>
<dbReference type="Proteomes" id="UP001234989">
    <property type="component" value="Chromosome 3"/>
</dbReference>
<proteinExistence type="predicted"/>
<organism evidence="1 2">
    <name type="scientific">Solanum verrucosum</name>
    <dbReference type="NCBI Taxonomy" id="315347"/>
    <lineage>
        <taxon>Eukaryota</taxon>
        <taxon>Viridiplantae</taxon>
        <taxon>Streptophyta</taxon>
        <taxon>Embryophyta</taxon>
        <taxon>Tracheophyta</taxon>
        <taxon>Spermatophyta</taxon>
        <taxon>Magnoliopsida</taxon>
        <taxon>eudicotyledons</taxon>
        <taxon>Gunneridae</taxon>
        <taxon>Pentapetalae</taxon>
        <taxon>asterids</taxon>
        <taxon>lamiids</taxon>
        <taxon>Solanales</taxon>
        <taxon>Solanaceae</taxon>
        <taxon>Solanoideae</taxon>
        <taxon>Solaneae</taxon>
        <taxon>Solanum</taxon>
    </lineage>
</organism>
<evidence type="ECO:0000313" key="2">
    <source>
        <dbReference type="Proteomes" id="UP001234989"/>
    </source>
</evidence>
<gene>
    <name evidence="1" type="ORF">MTR67_012634</name>
</gene>
<evidence type="ECO:0000313" key="1">
    <source>
        <dbReference type="EMBL" id="WMV19249.1"/>
    </source>
</evidence>
<name>A0AAF0QG18_SOLVR</name>
<sequence length="211" mass="23694">MSVQEYSLKFTQLSRYATEIVLDMRNMMSLFVSGLSCLSSKKGRTTPRGGTLRTGGGVNREYAITSLQDLENSPDVVSMFNVFTFDVYALIYPGASLSFVTPIVAMRFDIFLDQLLKLLTVSTPGFDCRTRVVKFQYPNEQVLKWRSSSAVLKGHFISYLKVIKLVSKGCIYHLVLVDDSSVETLLIRLVPVVSEFLEVFTNDFPGVSIEK</sequence>
<reference evidence="1" key="1">
    <citation type="submission" date="2023-08" db="EMBL/GenBank/DDBJ databases">
        <title>A de novo genome assembly of Solanum verrucosum Schlechtendal, a Mexican diploid species geographically isolated from the other diploid A-genome species in potato relatives.</title>
        <authorList>
            <person name="Hosaka K."/>
        </authorList>
    </citation>
    <scope>NUCLEOTIDE SEQUENCE</scope>
    <source>
        <tissue evidence="1">Young leaves</tissue>
    </source>
</reference>
<evidence type="ECO:0008006" key="3">
    <source>
        <dbReference type="Google" id="ProtNLM"/>
    </source>
</evidence>
<protein>
    <recommendedName>
        <fullName evidence="3">Gag-pol polyprotein</fullName>
    </recommendedName>
</protein>
<keyword evidence="2" id="KW-1185">Reference proteome</keyword>
<dbReference type="EMBL" id="CP133614">
    <property type="protein sequence ID" value="WMV19249.1"/>
    <property type="molecule type" value="Genomic_DNA"/>
</dbReference>
<dbReference type="Pfam" id="PF08284">
    <property type="entry name" value="RVP_2"/>
    <property type="match status" value="1"/>
</dbReference>
<dbReference type="AlphaFoldDB" id="A0AAF0QG18"/>